<dbReference type="OrthoDB" id="784962at2759"/>
<feature type="compositionally biased region" description="Low complexity" evidence="14">
    <location>
        <begin position="171"/>
        <end position="194"/>
    </location>
</feature>
<dbReference type="PROSITE" id="PS00633">
    <property type="entry name" value="BROMODOMAIN_1"/>
    <property type="match status" value="1"/>
</dbReference>
<dbReference type="InterPro" id="IPR037374">
    <property type="entry name" value="BAZ2A/B_Bromo"/>
</dbReference>
<dbReference type="PROSITE" id="PS50016">
    <property type="entry name" value="ZF_PHD_2"/>
    <property type="match status" value="2"/>
</dbReference>
<keyword evidence="4 12" id="KW-0863">Zinc-finger</keyword>
<feature type="domain" description="DDT" evidence="17">
    <location>
        <begin position="992"/>
        <end position="1055"/>
    </location>
</feature>
<dbReference type="CDD" id="cd15545">
    <property type="entry name" value="PHD_BAZ2A_like"/>
    <property type="match status" value="1"/>
</dbReference>
<feature type="region of interest" description="Disordered" evidence="14">
    <location>
        <begin position="824"/>
        <end position="863"/>
    </location>
</feature>
<keyword evidence="5" id="KW-0862">Zinc</keyword>
<feature type="coiled-coil region" evidence="13">
    <location>
        <begin position="1386"/>
        <end position="1413"/>
    </location>
</feature>
<dbReference type="PROSITE" id="PS50982">
    <property type="entry name" value="MBD"/>
    <property type="match status" value="1"/>
</dbReference>
<evidence type="ECO:0000259" key="17">
    <source>
        <dbReference type="PROSITE" id="PS50827"/>
    </source>
</evidence>
<dbReference type="SMART" id="SM00391">
    <property type="entry name" value="MBD"/>
    <property type="match status" value="1"/>
</dbReference>
<dbReference type="FunFam" id="3.30.40.10:FF:000199">
    <property type="entry name" value="Bromodomain adjacent to zinc finger domain 2B"/>
    <property type="match status" value="1"/>
</dbReference>
<comment type="subcellular location">
    <subcellularLocation>
        <location evidence="1">Nucleus</location>
    </subcellularLocation>
</comment>
<dbReference type="Proteomes" id="UP000594454">
    <property type="component" value="Chromosome 1"/>
</dbReference>
<dbReference type="InterPro" id="IPR013083">
    <property type="entry name" value="Znf_RING/FYVE/PHD"/>
</dbReference>
<feature type="domain" description="MBD" evidence="18">
    <location>
        <begin position="686"/>
        <end position="759"/>
    </location>
</feature>
<feature type="compositionally biased region" description="Low complexity" evidence="14">
    <location>
        <begin position="584"/>
        <end position="600"/>
    </location>
</feature>
<feature type="region of interest" description="Disordered" evidence="14">
    <location>
        <begin position="1222"/>
        <end position="1317"/>
    </location>
</feature>
<keyword evidence="7 13" id="KW-0175">Coiled coil</keyword>
<dbReference type="InterPro" id="IPR018359">
    <property type="entry name" value="Bromodomain_CS"/>
</dbReference>
<keyword evidence="10" id="KW-0539">Nucleus</keyword>
<feature type="region of interest" description="Disordered" evidence="14">
    <location>
        <begin position="1919"/>
        <end position="1975"/>
    </location>
</feature>
<dbReference type="FunCoup" id="A0A7R8UBB2">
    <property type="interactions" value="1024"/>
</dbReference>
<feature type="compositionally biased region" description="Low complexity" evidence="14">
    <location>
        <begin position="2197"/>
        <end position="2214"/>
    </location>
</feature>
<dbReference type="PRINTS" id="PR00503">
    <property type="entry name" value="BROMODOMAIN"/>
</dbReference>
<dbReference type="Gene3D" id="3.30.40.10">
    <property type="entry name" value="Zinc/RING finger domain, C3HC4 (zinc finger)"/>
    <property type="match status" value="2"/>
</dbReference>
<evidence type="ECO:0000256" key="4">
    <source>
        <dbReference type="ARBA" id="ARBA00022771"/>
    </source>
</evidence>
<dbReference type="Pfam" id="PF00439">
    <property type="entry name" value="Bromodomain"/>
    <property type="match status" value="1"/>
</dbReference>
<feature type="compositionally biased region" description="Basic and acidic residues" evidence="14">
    <location>
        <begin position="2308"/>
        <end position="2321"/>
    </location>
</feature>
<reference evidence="19 20" key="1">
    <citation type="submission" date="2020-11" db="EMBL/GenBank/DDBJ databases">
        <authorList>
            <person name="Wallbank WR R."/>
            <person name="Pardo Diaz C."/>
            <person name="Kozak K."/>
            <person name="Martin S."/>
            <person name="Jiggins C."/>
            <person name="Moest M."/>
            <person name="Warren A I."/>
            <person name="Generalovic N T."/>
            <person name="Byers J.R.P. K."/>
            <person name="Montejo-Kovacevich G."/>
            <person name="Yen C E."/>
        </authorList>
    </citation>
    <scope>NUCLEOTIDE SEQUENCE [LARGE SCALE GENOMIC DNA]</scope>
</reference>
<evidence type="ECO:0000259" key="16">
    <source>
        <dbReference type="PROSITE" id="PS50016"/>
    </source>
</evidence>
<feature type="compositionally biased region" description="Pro residues" evidence="14">
    <location>
        <begin position="1503"/>
        <end position="1513"/>
    </location>
</feature>
<dbReference type="PROSITE" id="PS50014">
    <property type="entry name" value="BROMODOMAIN_2"/>
    <property type="match status" value="1"/>
</dbReference>
<dbReference type="Gene3D" id="1.20.920.10">
    <property type="entry name" value="Bromodomain-like"/>
    <property type="match status" value="1"/>
</dbReference>
<evidence type="ECO:0000256" key="12">
    <source>
        <dbReference type="PROSITE-ProRule" id="PRU00146"/>
    </source>
</evidence>
<feature type="region of interest" description="Disordered" evidence="14">
    <location>
        <begin position="223"/>
        <end position="255"/>
    </location>
</feature>
<evidence type="ECO:0000256" key="6">
    <source>
        <dbReference type="ARBA" id="ARBA00023015"/>
    </source>
</evidence>
<keyword evidence="20" id="KW-1185">Reference proteome</keyword>
<feature type="region of interest" description="Disordered" evidence="14">
    <location>
        <begin position="2132"/>
        <end position="2323"/>
    </location>
</feature>
<feature type="region of interest" description="Disordered" evidence="14">
    <location>
        <begin position="1"/>
        <end position="27"/>
    </location>
</feature>
<feature type="region of interest" description="Disordered" evidence="14">
    <location>
        <begin position="160"/>
        <end position="205"/>
    </location>
</feature>
<keyword evidence="3" id="KW-0479">Metal-binding</keyword>
<comment type="similarity">
    <text evidence="2">Belongs to the WAL family.</text>
</comment>
<dbReference type="InterPro" id="IPR001487">
    <property type="entry name" value="Bromodomain"/>
</dbReference>
<dbReference type="SUPFAM" id="SSF47370">
    <property type="entry name" value="Bromodomain"/>
    <property type="match status" value="1"/>
</dbReference>
<feature type="domain" description="PHD-type" evidence="16">
    <location>
        <begin position="2077"/>
        <end position="2129"/>
    </location>
</feature>
<feature type="compositionally biased region" description="Low complexity" evidence="14">
    <location>
        <begin position="1256"/>
        <end position="1267"/>
    </location>
</feature>
<protein>
    <recommendedName>
        <fullName evidence="21">Bromodomain adjacent to zinc finger domain protein 2B</fullName>
    </recommendedName>
</protein>
<dbReference type="Pfam" id="PF01429">
    <property type="entry name" value="MBD"/>
    <property type="match status" value="1"/>
</dbReference>
<dbReference type="InterPro" id="IPR036427">
    <property type="entry name" value="Bromodomain-like_sf"/>
</dbReference>
<dbReference type="PANTHER" id="PTHR45915">
    <property type="entry name" value="TRANSCRIPTION INTERMEDIARY FACTOR"/>
    <property type="match status" value="1"/>
</dbReference>
<dbReference type="PANTHER" id="PTHR45915:SF2">
    <property type="entry name" value="TOUTATIS, ISOFORM E"/>
    <property type="match status" value="1"/>
</dbReference>
<dbReference type="SUPFAM" id="SSF57903">
    <property type="entry name" value="FYVE/PHD zinc finger"/>
    <property type="match status" value="2"/>
</dbReference>
<evidence type="ECO:0000256" key="11">
    <source>
        <dbReference type="PROSITE-ProRule" id="PRU00035"/>
    </source>
</evidence>
<dbReference type="InterPro" id="IPR011011">
    <property type="entry name" value="Znf_FYVE_PHD"/>
</dbReference>
<evidence type="ECO:0000256" key="2">
    <source>
        <dbReference type="ARBA" id="ARBA00007444"/>
    </source>
</evidence>
<sequence length="2435" mass="266856">MDKNGDASSNENKSRGDNKSGSGGAHDPSALLDAASLFAYWGREPSAAAAAAASNSLFSSQFGAAAAAGLGLLPNPNSNNDRYSMAAAAAAAAGHHHQNTMAVAASQAASLAGLHPAASWWSMAQLAAQDYFSRLQASGLSPFPHPDLAAAFPQALGMGGASGSTGGGNSGSNNSRSNNSSNHSSNGSGNTKSGSGKGRKERKQSINSMVASNAANLAALGSGTTITPTSITSSVSSSYKSNSSYSKSSSLSSGMSNNPVPISAYNHANLHKELLAMQAAAASAAAVSSKKSSHHQQQHHSGMSGGSGTAGNSSSGGSSNTKSSLSHHHSISNSSHSSLMSSNSGSNRSSSKDQIDKSNPSASLNALTSLSQLGSLGLSSPQGVQAAMNALAANTGKVKDYMPSGILSAALEGNDPSSLLGVRLPPDTEIIKYTSSIVGPKIPGLSPAKRARLEMEYAAAVGQAAAAAAAVTAGSTGTGSGSTSGNTLPSAGNDRVEVIKLPPTITSNGAYNLSSKSTGKDIESDTSGTMNLTMKSSTNSSCADDNDAPLNLSMKPDNKNSSDYSNMAGANSLQSLSSITAALGSGSGSGNSSSDRSSSSYKEGRPRNLGRGVSKPKKNTVASLLAQSRAVGLKPMLTPQQLMNQGADLEKIRQALSDAQVELSTDSESVAAESGLSESEGEDTQVYNIPELRKPLELGWKRETIIRGLTKNGQMRGDVYYYAPGGTTKLKTIGQILTYLDKNPSKLTRDNFSFSARAIVGSFLQPAPPLYANDGEYIRMADTDVAKRLEELRIFTRHSLNVEQRIEIARQQQALRDAKKLAKEEMARNKEKARQERNEKLETQRKERELKNQQALEARRKRQEEIERQKQEELIKKQQEKEKKRQEAILAKEQDLIKQKELLYAVELERERRRQHMSLIRQLENRRKFEERERKKHQIVLDRLIQREKRAAAKRRDADILAQIRKPQEDSEIANQKEMPVLQRISGCRLPGQAMADLLMVFEFLHNFGETLGFDMESLPTLQSLHDALANENAIEAEEELLSVMTHLLVCAIEDPGIPNPGRHTTLLGQSLRNADLTNANISEVLRIYLYAAATGEVRQLTGVTLDREKEKRIADHHQYDIDCLNVSSTKNHQYYELLHENTTWKLSMCLKDKPFVALNPTKKAEILAHLCNDLLLNKAVLKQIEGSLESCAQYKREKYLNDMKVRKYKSLHMRKLRMEAYEKAQQQQQEREAAAVAAQSQSEPQRKESTDTETENNNNQETSTSTVEKMEVDENTQQSGTAVAAILPNHKDESETETLSEKLEESPVKSGDTTPVKNAKTEECATYQNGTPATPELNHILNKKINSRDDASTDVGLDDDLSDVESEITTVEEDEDNRMTSEEVQKKLEKLIKTSEQSKEFLERASNQLRATCYGQDRYWRRYWKLPKAGAIFVEAMESAQNEILEYHKILEEEFKKQAEDDAEVVENDTAEDVKPQTDEITDEPKEEPMEDGSLIGANPCSPLPPPPPPPLNHSADERDESLNMVVDTRNDSGIEENDKLDDDVCDSITVKSEVKQEPDVLGDDMIKPEVAIEKWFSILNREMPLTAPEQHNTQEYQKLFSNVVCESQIQIQGNRWDISNNVQYFTVPLENGKIDLHFRNESILSLSGLDEQLVEGTVTGEEGVTEHKLVEEDVMQIKAGRIDLRLDEATGIPMTSLANMSLGNISTYVACDVPTPLSMTAEEHRLLERIKDHGFPKKIEKNFVAGDLRYGWWKIDALELVNDVIQSLHQRGVRERELRLNLLRSINDALDLSTSCPIVAESNEEDAGPGFVEPDSPTGWNARVAKRVELALLEQVEALEDKIASASMQVKHWQLPTRNESDINLTEVEDITMEDFVSIIPMIRERIESLESAIERRYLKPPLGNISADAHLAAIAQNQHHQQTSTSSSSLTSSTLSLQLQNSDSNQQNNGGLASTTTSNSAAESPSSVCSSEKDLGIQEHMPKGLITWRDAVARSHTTSQLAMALYVLESCVAWDKSIMKANCQFCTSGENEDKLLLCDSCDKGYHTYCFKPKMDNIPEGDWYCFECVNKATNERKCIVCGGLRPPPVGKMVYCELCPRAYHQDCCIPPLLKVPRGKWYCHGCISKAPPPKKRPPKKPKEKTDKESKSHNSTAATPTTMNSSHEEPTVPLSPALSVASTSFDDHQNSIDGRFGSQSAMPTPATPSSAFPATVNTSTPAITPTQIPPRPASPSNSDILETSLDSTSNSQLQTVQSQSQQSQSGSTMANTSSSSQLQTPQQSQLQAPSQQQVQPQQQQAPPSNAVSETKDKDKLKQEKKEKHATKKLMKELAICKTILNEMELHEDSWPFLLPVNTKQFPTYKKIIKTPMDLSTIRKRIQDLTYKSREDFCVDVRQIFDNCEMFNEDDSPVGKAGHGMRKFFEVRWAELTDKHS</sequence>
<feature type="compositionally biased region" description="Basic and acidic residues" evidence="14">
    <location>
        <begin position="824"/>
        <end position="851"/>
    </location>
</feature>
<proteinExistence type="inferred from homology"/>
<feature type="compositionally biased region" description="Basic and acidic residues" evidence="14">
    <location>
        <begin position="1473"/>
        <end position="1489"/>
    </location>
</feature>
<feature type="region of interest" description="Disordered" evidence="14">
    <location>
        <begin position="1461"/>
        <end position="1518"/>
    </location>
</feature>
<evidence type="ECO:0000256" key="14">
    <source>
        <dbReference type="SAM" id="MobiDB-lite"/>
    </source>
</evidence>
<name>A0A7R8UBB2_HERIL</name>
<feature type="compositionally biased region" description="Low complexity" evidence="14">
    <location>
        <begin position="1919"/>
        <end position="1973"/>
    </location>
</feature>
<feature type="compositionally biased region" description="Low complexity" evidence="14">
    <location>
        <begin position="1224"/>
        <end position="1244"/>
    </location>
</feature>
<feature type="compositionally biased region" description="Polar residues" evidence="14">
    <location>
        <begin position="2233"/>
        <end position="2245"/>
    </location>
</feature>
<dbReference type="Pfam" id="PF00628">
    <property type="entry name" value="PHD"/>
    <property type="match status" value="2"/>
</dbReference>
<dbReference type="SMART" id="SM00571">
    <property type="entry name" value="DDT"/>
    <property type="match status" value="1"/>
</dbReference>
<dbReference type="CDD" id="cd05503">
    <property type="entry name" value="Bromo_BAZ2A_B_like"/>
    <property type="match status" value="1"/>
</dbReference>
<evidence type="ECO:0000256" key="8">
    <source>
        <dbReference type="ARBA" id="ARBA00023117"/>
    </source>
</evidence>
<feature type="compositionally biased region" description="Low complexity" evidence="14">
    <location>
        <begin position="667"/>
        <end position="678"/>
    </location>
</feature>
<feature type="compositionally biased region" description="Low complexity" evidence="14">
    <location>
        <begin position="331"/>
        <end position="349"/>
    </location>
</feature>
<dbReference type="InterPro" id="IPR016177">
    <property type="entry name" value="DNA-bd_dom_sf"/>
</dbReference>
<feature type="domain" description="PHD-type" evidence="16">
    <location>
        <begin position="2023"/>
        <end position="2073"/>
    </location>
</feature>
<dbReference type="GO" id="GO:0008270">
    <property type="term" value="F:zinc ion binding"/>
    <property type="evidence" value="ECO:0007669"/>
    <property type="project" value="UniProtKB-KW"/>
</dbReference>
<dbReference type="GO" id="GO:0000785">
    <property type="term" value="C:chromatin"/>
    <property type="evidence" value="ECO:0007669"/>
    <property type="project" value="TreeGrafter"/>
</dbReference>
<dbReference type="PROSITE" id="PS50827">
    <property type="entry name" value="DDT"/>
    <property type="match status" value="1"/>
</dbReference>
<evidence type="ECO:0000256" key="9">
    <source>
        <dbReference type="ARBA" id="ARBA00023163"/>
    </source>
</evidence>
<feature type="region of interest" description="Disordered" evidence="14">
    <location>
        <begin position="474"/>
        <end position="493"/>
    </location>
</feature>
<accession>A0A7R8UBB2</accession>
<dbReference type="GO" id="GO:0005634">
    <property type="term" value="C:nucleus"/>
    <property type="evidence" value="ECO:0007669"/>
    <property type="project" value="UniProtKB-SubCell"/>
</dbReference>
<dbReference type="InterPro" id="IPR001965">
    <property type="entry name" value="Znf_PHD"/>
</dbReference>
<organism evidence="19 20">
    <name type="scientific">Hermetia illucens</name>
    <name type="common">Black soldier fly</name>
    <dbReference type="NCBI Taxonomy" id="343691"/>
    <lineage>
        <taxon>Eukaryota</taxon>
        <taxon>Metazoa</taxon>
        <taxon>Ecdysozoa</taxon>
        <taxon>Arthropoda</taxon>
        <taxon>Hexapoda</taxon>
        <taxon>Insecta</taxon>
        <taxon>Pterygota</taxon>
        <taxon>Neoptera</taxon>
        <taxon>Endopterygota</taxon>
        <taxon>Diptera</taxon>
        <taxon>Brachycera</taxon>
        <taxon>Stratiomyomorpha</taxon>
        <taxon>Stratiomyidae</taxon>
        <taxon>Hermetiinae</taxon>
        <taxon>Hermetia</taxon>
    </lineage>
</organism>
<feature type="compositionally biased region" description="Basic and acidic residues" evidence="14">
    <location>
        <begin position="1290"/>
        <end position="1308"/>
    </location>
</feature>
<dbReference type="SUPFAM" id="SSF54171">
    <property type="entry name" value="DNA-binding domain"/>
    <property type="match status" value="1"/>
</dbReference>
<dbReference type="InterPro" id="IPR019787">
    <property type="entry name" value="Znf_PHD-finger"/>
</dbReference>
<dbReference type="SMART" id="SM00249">
    <property type="entry name" value="PHD"/>
    <property type="match status" value="2"/>
</dbReference>
<keyword evidence="6" id="KW-0805">Transcription regulation</keyword>
<evidence type="ECO:0000313" key="20">
    <source>
        <dbReference type="Proteomes" id="UP000594454"/>
    </source>
</evidence>
<dbReference type="InParanoid" id="A0A7R8UBB2"/>
<dbReference type="Gene3D" id="3.30.890.10">
    <property type="entry name" value="Methyl-cpg-binding Protein 2, Chain A"/>
    <property type="match status" value="1"/>
</dbReference>
<evidence type="ECO:0000256" key="13">
    <source>
        <dbReference type="SAM" id="Coils"/>
    </source>
</evidence>
<dbReference type="InterPro" id="IPR019786">
    <property type="entry name" value="Zinc_finger_PHD-type_CS"/>
</dbReference>
<feature type="compositionally biased region" description="Polar residues" evidence="14">
    <location>
        <begin position="507"/>
        <end position="517"/>
    </location>
</feature>
<feature type="compositionally biased region" description="Polar residues" evidence="14">
    <location>
        <begin position="2215"/>
        <end position="2225"/>
    </location>
</feature>
<feature type="compositionally biased region" description="Polar residues" evidence="14">
    <location>
        <begin position="1"/>
        <end position="11"/>
    </location>
</feature>
<evidence type="ECO:0000259" key="18">
    <source>
        <dbReference type="PROSITE" id="PS50982"/>
    </source>
</evidence>
<keyword evidence="9" id="KW-0804">Transcription</keyword>
<feature type="compositionally biased region" description="Polar residues" evidence="14">
    <location>
        <begin position="2152"/>
        <end position="2164"/>
    </location>
</feature>
<dbReference type="InterPro" id="IPR018501">
    <property type="entry name" value="DDT_dom"/>
</dbReference>
<evidence type="ECO:0000259" key="15">
    <source>
        <dbReference type="PROSITE" id="PS50014"/>
    </source>
</evidence>
<evidence type="ECO:0000313" key="19">
    <source>
        <dbReference type="EMBL" id="CAD7076789.1"/>
    </source>
</evidence>
<feature type="region of interest" description="Disordered" evidence="14">
    <location>
        <begin position="507"/>
        <end position="568"/>
    </location>
</feature>
<evidence type="ECO:0000256" key="10">
    <source>
        <dbReference type="ARBA" id="ARBA00023242"/>
    </source>
</evidence>
<feature type="compositionally biased region" description="Polar residues" evidence="14">
    <location>
        <begin position="525"/>
        <end position="543"/>
    </location>
</feature>
<evidence type="ECO:0000256" key="1">
    <source>
        <dbReference type="ARBA" id="ARBA00004123"/>
    </source>
</evidence>
<dbReference type="InterPro" id="IPR001739">
    <property type="entry name" value="Methyl_CpG_DNA-bd"/>
</dbReference>
<evidence type="ECO:0000256" key="7">
    <source>
        <dbReference type="ARBA" id="ARBA00023054"/>
    </source>
</evidence>
<feature type="region of interest" description="Disordered" evidence="14">
    <location>
        <begin position="286"/>
        <end position="362"/>
    </location>
</feature>
<feature type="compositionally biased region" description="Acidic residues" evidence="14">
    <location>
        <begin position="1462"/>
        <end position="1472"/>
    </location>
</feature>
<evidence type="ECO:0000256" key="3">
    <source>
        <dbReference type="ARBA" id="ARBA00022723"/>
    </source>
</evidence>
<feature type="compositionally biased region" description="Gly residues" evidence="14">
    <location>
        <begin position="160"/>
        <end position="170"/>
    </location>
</feature>
<gene>
    <name evidence="19" type="ORF">HERILL_LOCUS185</name>
</gene>
<dbReference type="EMBL" id="LR899009">
    <property type="protein sequence ID" value="CAD7076789.1"/>
    <property type="molecule type" value="Genomic_DNA"/>
</dbReference>
<dbReference type="SMART" id="SM00297">
    <property type="entry name" value="BROMO"/>
    <property type="match status" value="1"/>
</dbReference>
<feature type="compositionally biased region" description="Polar residues" evidence="14">
    <location>
        <begin position="559"/>
        <end position="568"/>
    </location>
</feature>
<feature type="compositionally biased region" description="Low complexity" evidence="14">
    <location>
        <begin position="310"/>
        <end position="324"/>
    </location>
</feature>
<evidence type="ECO:0008006" key="21">
    <source>
        <dbReference type="Google" id="ProtNLM"/>
    </source>
</evidence>
<feature type="region of interest" description="Disordered" evidence="14">
    <location>
        <begin position="663"/>
        <end position="683"/>
    </location>
</feature>
<feature type="region of interest" description="Disordered" evidence="14">
    <location>
        <begin position="584"/>
        <end position="620"/>
    </location>
</feature>
<feature type="compositionally biased region" description="Basic residues" evidence="14">
    <location>
        <begin position="2132"/>
        <end position="2142"/>
    </location>
</feature>
<dbReference type="PROSITE" id="PS01359">
    <property type="entry name" value="ZF_PHD_1"/>
    <property type="match status" value="1"/>
</dbReference>
<dbReference type="GO" id="GO:0003677">
    <property type="term" value="F:DNA binding"/>
    <property type="evidence" value="ECO:0007669"/>
    <property type="project" value="InterPro"/>
</dbReference>
<keyword evidence="8 11" id="KW-0103">Bromodomain</keyword>
<evidence type="ECO:0000256" key="5">
    <source>
        <dbReference type="ARBA" id="ARBA00022833"/>
    </source>
</evidence>
<feature type="domain" description="Bromo" evidence="15">
    <location>
        <begin position="2343"/>
        <end position="2413"/>
    </location>
</feature>
<dbReference type="Pfam" id="PF02791">
    <property type="entry name" value="DDT"/>
    <property type="match status" value="1"/>
</dbReference>
<feature type="compositionally biased region" description="Low complexity" evidence="14">
    <location>
        <begin position="2246"/>
        <end position="2307"/>
    </location>
</feature>